<sequence length="72" mass="7593">MVGGHGTQAGGEPGSEVLDEQHLRFGSHFQGVVEEAEGEGLGVDALISVRKIVTTANGCSRYGVPWSRVWPS</sequence>
<proteinExistence type="predicted"/>
<reference evidence="1" key="2">
    <citation type="submission" date="2024-07" db="EMBL/GenBank/DDBJ databases">
        <title>Streptomyces haneummycinica sp. nov., a new antibiotic-producing actinobacterium isolated from marine sediment.</title>
        <authorList>
            <person name="Uemura M."/>
            <person name="Hamada M."/>
            <person name="Hirano S."/>
            <person name="Kobayashi K."/>
            <person name="Ohshiro T."/>
            <person name="Kobayashi T."/>
            <person name="Terahara T."/>
        </authorList>
    </citation>
    <scope>NUCLEOTIDE SEQUENCE</scope>
    <source>
        <strain evidence="1">KM77-8</strain>
    </source>
</reference>
<dbReference type="AlphaFoldDB" id="A0AAT9H9F1"/>
<name>A0AAT9H9F1_9ACTN</name>
<gene>
    <name evidence="1" type="ORF">SHKM778_04210</name>
</gene>
<reference evidence="1" key="1">
    <citation type="submission" date="2024-06" db="EMBL/GenBank/DDBJ databases">
        <authorList>
            <consortium name="consrtm"/>
            <person name="Uemura M."/>
            <person name="Terahara T."/>
        </authorList>
    </citation>
    <scope>NUCLEOTIDE SEQUENCE</scope>
    <source>
        <strain evidence="1">KM77-8</strain>
    </source>
</reference>
<accession>A0AAT9H9F1</accession>
<organism evidence="1">
    <name type="scientific">Streptomyces haneummycinicus</name>
    <dbReference type="NCBI Taxonomy" id="3074435"/>
    <lineage>
        <taxon>Bacteria</taxon>
        <taxon>Bacillati</taxon>
        <taxon>Actinomycetota</taxon>
        <taxon>Actinomycetes</taxon>
        <taxon>Kitasatosporales</taxon>
        <taxon>Streptomycetaceae</taxon>
        <taxon>Streptomyces</taxon>
    </lineage>
</organism>
<evidence type="ECO:0000313" key="1">
    <source>
        <dbReference type="EMBL" id="BFO14033.1"/>
    </source>
</evidence>
<protein>
    <submittedName>
        <fullName evidence="1">Uncharacterized protein</fullName>
    </submittedName>
</protein>
<dbReference type="EMBL" id="AP035768">
    <property type="protein sequence ID" value="BFO14033.1"/>
    <property type="molecule type" value="Genomic_DNA"/>
</dbReference>